<keyword evidence="4" id="KW-1185">Reference proteome</keyword>
<dbReference type="AlphaFoldDB" id="A0A916Y2B4"/>
<dbReference type="RefSeq" id="WP_188852691.1">
    <property type="nucleotide sequence ID" value="NZ_BMJJ01000008.1"/>
</dbReference>
<name>A0A916Y2B4_9HYPH</name>
<dbReference type="PANTHER" id="PTHR38590:SF1">
    <property type="entry name" value="BLL0828 PROTEIN"/>
    <property type="match status" value="1"/>
</dbReference>
<reference evidence="3" key="2">
    <citation type="submission" date="2020-09" db="EMBL/GenBank/DDBJ databases">
        <authorList>
            <person name="Sun Q."/>
            <person name="Zhou Y."/>
        </authorList>
    </citation>
    <scope>NUCLEOTIDE SEQUENCE</scope>
    <source>
        <strain evidence="3">CGMCC 1.15493</strain>
    </source>
</reference>
<dbReference type="InterPro" id="IPR011335">
    <property type="entry name" value="Restrct_endonuc-II-like"/>
</dbReference>
<dbReference type="PANTHER" id="PTHR38590">
    <property type="entry name" value="BLL0828 PROTEIN"/>
    <property type="match status" value="1"/>
</dbReference>
<dbReference type="InterPro" id="IPR047216">
    <property type="entry name" value="Endonuclease_DUF559_bact"/>
</dbReference>
<dbReference type="Gene3D" id="3.40.960.10">
    <property type="entry name" value="VSR Endonuclease"/>
    <property type="match status" value="1"/>
</dbReference>
<comment type="caution">
    <text evidence="3">The sequence shown here is derived from an EMBL/GenBank/DDBJ whole genome shotgun (WGS) entry which is preliminary data.</text>
</comment>
<evidence type="ECO:0000313" key="4">
    <source>
        <dbReference type="Proteomes" id="UP000613160"/>
    </source>
</evidence>
<organism evidence="3 4">
    <name type="scientific">Aureimonas glaciei</name>
    <dbReference type="NCBI Taxonomy" id="1776957"/>
    <lineage>
        <taxon>Bacteria</taxon>
        <taxon>Pseudomonadati</taxon>
        <taxon>Pseudomonadota</taxon>
        <taxon>Alphaproteobacteria</taxon>
        <taxon>Hyphomicrobiales</taxon>
        <taxon>Aurantimonadaceae</taxon>
        <taxon>Aureimonas</taxon>
    </lineage>
</organism>
<gene>
    <name evidence="3" type="ORF">GCM10011335_33000</name>
</gene>
<dbReference type="InterPro" id="IPR007569">
    <property type="entry name" value="DUF559"/>
</dbReference>
<accession>A0A916Y2B4</accession>
<evidence type="ECO:0000256" key="1">
    <source>
        <dbReference type="SAM" id="MobiDB-lite"/>
    </source>
</evidence>
<reference evidence="3" key="1">
    <citation type="journal article" date="2014" name="Int. J. Syst. Evol. Microbiol.">
        <title>Complete genome sequence of Corynebacterium casei LMG S-19264T (=DSM 44701T), isolated from a smear-ripened cheese.</title>
        <authorList>
            <consortium name="US DOE Joint Genome Institute (JGI-PGF)"/>
            <person name="Walter F."/>
            <person name="Albersmeier A."/>
            <person name="Kalinowski J."/>
            <person name="Ruckert C."/>
        </authorList>
    </citation>
    <scope>NUCLEOTIDE SEQUENCE</scope>
    <source>
        <strain evidence="3">CGMCC 1.15493</strain>
    </source>
</reference>
<proteinExistence type="predicted"/>
<dbReference type="SUPFAM" id="SSF52980">
    <property type="entry name" value="Restriction endonuclease-like"/>
    <property type="match status" value="1"/>
</dbReference>
<feature type="region of interest" description="Disordered" evidence="1">
    <location>
        <begin position="118"/>
        <end position="181"/>
    </location>
</feature>
<feature type="domain" description="DUF559" evidence="2">
    <location>
        <begin position="9"/>
        <end position="112"/>
    </location>
</feature>
<protein>
    <recommendedName>
        <fullName evidence="2">DUF559 domain-containing protein</fullName>
    </recommendedName>
</protein>
<dbReference type="Pfam" id="PF04480">
    <property type="entry name" value="DUF559"/>
    <property type="match status" value="1"/>
</dbReference>
<evidence type="ECO:0000259" key="2">
    <source>
        <dbReference type="Pfam" id="PF04480"/>
    </source>
</evidence>
<dbReference type="Proteomes" id="UP000613160">
    <property type="component" value="Unassembled WGS sequence"/>
</dbReference>
<evidence type="ECO:0000313" key="3">
    <source>
        <dbReference type="EMBL" id="GGD27340.1"/>
    </source>
</evidence>
<dbReference type="EMBL" id="BMJJ01000008">
    <property type="protein sequence ID" value="GGD27340.1"/>
    <property type="molecule type" value="Genomic_DNA"/>
</dbReference>
<sequence length="181" mass="20341">MGLSPASRVARARSLRRAETDPEYRLWYELKAHRLNGFKFVRQLPIGPYFADFACRSHWLIVELDGGQHSESARDARRTEWLNAQGYSVLRFWNDEVMREREAVLETILAVLDGRLHEPSDGGGPSPGLRFAPATLSPVGRGMARPFAPLEDEQNPSPEPLRHSSPRRGEGGPKGRMRGPT</sequence>
<dbReference type="CDD" id="cd01038">
    <property type="entry name" value="Endonuclease_DUF559"/>
    <property type="match status" value="1"/>
</dbReference>